<accession>A0AAN8BLH3</accession>
<keyword evidence="7" id="KW-0325">Glycoprotein</keyword>
<dbReference type="PANTHER" id="PTHR46608">
    <property type="entry name" value="T-CELL IMMUNOGLOBULIN AND MUCIN DOMAIN-CONTAINING PROTEIN 4"/>
    <property type="match status" value="1"/>
</dbReference>
<gene>
    <name evidence="14" type="ORF">CesoFtcFv8_015736</name>
</gene>
<dbReference type="InterPro" id="IPR003599">
    <property type="entry name" value="Ig_sub"/>
</dbReference>
<comment type="similarity">
    <text evidence="9">Belongs to the immunoglobulin superfamily. TIM family.</text>
</comment>
<dbReference type="InterPro" id="IPR007110">
    <property type="entry name" value="Ig-like_dom"/>
</dbReference>
<keyword evidence="3 12" id="KW-0732">Signal</keyword>
<dbReference type="InterPro" id="IPR013783">
    <property type="entry name" value="Ig-like_fold"/>
</dbReference>
<comment type="caution">
    <text evidence="14">The sequence shown here is derived from an EMBL/GenBank/DDBJ whole genome shotgun (WGS) entry which is preliminary data.</text>
</comment>
<dbReference type="SUPFAM" id="SSF48726">
    <property type="entry name" value="Immunoglobulin"/>
    <property type="match status" value="1"/>
</dbReference>
<evidence type="ECO:0000256" key="4">
    <source>
        <dbReference type="ARBA" id="ARBA00022989"/>
    </source>
</evidence>
<evidence type="ECO:0000256" key="5">
    <source>
        <dbReference type="ARBA" id="ARBA00023136"/>
    </source>
</evidence>
<sequence>MKLSLLLALLSVSGGSALNVTSVSGQDVNLTCKYDIQYHGALSVCWGRGDIPTSGCSNQLIASDGRRVTFGGGASSRYRFLGRLQDGDVSLTVLNVLETDAGRYGCRVEIKGWFNDEVHHIDLSVQRAPKTTTSTPVTTPTEHTHTADQMNSTRMLQTNSSLSPEVRDIPEDSSSVFLLRVLFGALAPLTLVAAVVVLASRRRRLSKNSELQFLGSAASEMQSRGSVVENVYQLEDSGEGVDGSEYEILPGSSAH</sequence>
<evidence type="ECO:0000256" key="11">
    <source>
        <dbReference type="SAM" id="Phobius"/>
    </source>
</evidence>
<evidence type="ECO:0000256" key="8">
    <source>
        <dbReference type="ARBA" id="ARBA00023319"/>
    </source>
</evidence>
<keyword evidence="6" id="KW-1015">Disulfide bond</keyword>
<evidence type="ECO:0000256" key="3">
    <source>
        <dbReference type="ARBA" id="ARBA00022729"/>
    </source>
</evidence>
<dbReference type="GO" id="GO:0016020">
    <property type="term" value="C:membrane"/>
    <property type="evidence" value="ECO:0007669"/>
    <property type="project" value="UniProtKB-SubCell"/>
</dbReference>
<evidence type="ECO:0000313" key="14">
    <source>
        <dbReference type="EMBL" id="KAK5887101.1"/>
    </source>
</evidence>
<dbReference type="PANTHER" id="PTHR46608:SF3">
    <property type="entry name" value="T-CELL IMMUNOGLOBULIN AND MUCIN DOMAIN-CONTAINING PROTEIN 4"/>
    <property type="match status" value="1"/>
</dbReference>
<keyword evidence="2 11" id="KW-0812">Transmembrane</keyword>
<dbReference type="GO" id="GO:0060097">
    <property type="term" value="P:cytoskeletal rearrangement involved in phagocytosis, engulfment"/>
    <property type="evidence" value="ECO:0007669"/>
    <property type="project" value="TreeGrafter"/>
</dbReference>
<dbReference type="SMART" id="SM00409">
    <property type="entry name" value="IG"/>
    <property type="match status" value="1"/>
</dbReference>
<dbReference type="InterPro" id="IPR036179">
    <property type="entry name" value="Ig-like_dom_sf"/>
</dbReference>
<evidence type="ECO:0000256" key="1">
    <source>
        <dbReference type="ARBA" id="ARBA00004479"/>
    </source>
</evidence>
<dbReference type="Pfam" id="PF07686">
    <property type="entry name" value="V-set"/>
    <property type="match status" value="1"/>
</dbReference>
<evidence type="ECO:0000256" key="6">
    <source>
        <dbReference type="ARBA" id="ARBA00023157"/>
    </source>
</evidence>
<proteinExistence type="inferred from homology"/>
<evidence type="ECO:0000256" key="9">
    <source>
        <dbReference type="ARBA" id="ARBA00038203"/>
    </source>
</evidence>
<dbReference type="GO" id="GO:0043277">
    <property type="term" value="P:apoptotic cell clearance"/>
    <property type="evidence" value="ECO:0007669"/>
    <property type="project" value="TreeGrafter"/>
</dbReference>
<feature type="region of interest" description="Disordered" evidence="10">
    <location>
        <begin position="128"/>
        <end position="148"/>
    </location>
</feature>
<dbReference type="AlphaFoldDB" id="A0AAN8BLH3"/>
<feature type="compositionally biased region" description="Low complexity" evidence="10">
    <location>
        <begin position="131"/>
        <end position="141"/>
    </location>
</feature>
<evidence type="ECO:0000256" key="2">
    <source>
        <dbReference type="ARBA" id="ARBA00022692"/>
    </source>
</evidence>
<comment type="subcellular location">
    <subcellularLocation>
        <location evidence="1">Membrane</location>
        <topology evidence="1">Single-pass type I membrane protein</topology>
    </subcellularLocation>
</comment>
<dbReference type="Gene3D" id="2.60.40.10">
    <property type="entry name" value="Immunoglobulins"/>
    <property type="match status" value="1"/>
</dbReference>
<evidence type="ECO:0000313" key="15">
    <source>
        <dbReference type="Proteomes" id="UP001335648"/>
    </source>
</evidence>
<feature type="chain" id="PRO_5043010885" description="Ig-like domain-containing protein" evidence="12">
    <location>
        <begin position="18"/>
        <end position="255"/>
    </location>
</feature>
<feature type="transmembrane region" description="Helical" evidence="11">
    <location>
        <begin position="177"/>
        <end position="199"/>
    </location>
</feature>
<feature type="domain" description="Ig-like" evidence="13">
    <location>
        <begin position="25"/>
        <end position="126"/>
    </location>
</feature>
<dbReference type="FunFam" id="2.60.40.10:FF:000774">
    <property type="entry name" value="Hepatitis A virus cellular receptor 1"/>
    <property type="match status" value="1"/>
</dbReference>
<evidence type="ECO:0000256" key="12">
    <source>
        <dbReference type="SAM" id="SignalP"/>
    </source>
</evidence>
<evidence type="ECO:0000256" key="7">
    <source>
        <dbReference type="ARBA" id="ARBA00023180"/>
    </source>
</evidence>
<dbReference type="GO" id="GO:0001786">
    <property type="term" value="F:phosphatidylserine binding"/>
    <property type="evidence" value="ECO:0007669"/>
    <property type="project" value="TreeGrafter"/>
</dbReference>
<reference evidence="14 15" key="1">
    <citation type="journal article" date="2023" name="Mol. Biol. Evol.">
        <title>Genomics of Secondarily Temperate Adaptation in the Only Non-Antarctic Icefish.</title>
        <authorList>
            <person name="Rivera-Colon A.G."/>
            <person name="Rayamajhi N."/>
            <person name="Minhas B.F."/>
            <person name="Madrigal G."/>
            <person name="Bilyk K.T."/>
            <person name="Yoon V."/>
            <person name="Hune M."/>
            <person name="Gregory S."/>
            <person name="Cheng C.H.C."/>
            <person name="Catchen J.M."/>
        </authorList>
    </citation>
    <scope>NUCLEOTIDE SEQUENCE [LARGE SCALE GENOMIC DNA]</scope>
    <source>
        <strain evidence="14">JC2023a</strain>
    </source>
</reference>
<protein>
    <recommendedName>
        <fullName evidence="13">Ig-like domain-containing protein</fullName>
    </recommendedName>
</protein>
<evidence type="ECO:0000259" key="13">
    <source>
        <dbReference type="PROSITE" id="PS50835"/>
    </source>
</evidence>
<organism evidence="14 15">
    <name type="scientific">Champsocephalus esox</name>
    <name type="common">pike icefish</name>
    <dbReference type="NCBI Taxonomy" id="159716"/>
    <lineage>
        <taxon>Eukaryota</taxon>
        <taxon>Metazoa</taxon>
        <taxon>Chordata</taxon>
        <taxon>Craniata</taxon>
        <taxon>Vertebrata</taxon>
        <taxon>Euteleostomi</taxon>
        <taxon>Actinopterygii</taxon>
        <taxon>Neopterygii</taxon>
        <taxon>Teleostei</taxon>
        <taxon>Neoteleostei</taxon>
        <taxon>Acanthomorphata</taxon>
        <taxon>Eupercaria</taxon>
        <taxon>Perciformes</taxon>
        <taxon>Notothenioidei</taxon>
        <taxon>Channichthyidae</taxon>
        <taxon>Champsocephalus</taxon>
    </lineage>
</organism>
<keyword evidence="4 11" id="KW-1133">Transmembrane helix</keyword>
<dbReference type="EMBL" id="JAULUE010002058">
    <property type="protein sequence ID" value="KAK5887101.1"/>
    <property type="molecule type" value="Genomic_DNA"/>
</dbReference>
<feature type="signal peptide" evidence="12">
    <location>
        <begin position="1"/>
        <end position="17"/>
    </location>
</feature>
<dbReference type="Proteomes" id="UP001335648">
    <property type="component" value="Unassembled WGS sequence"/>
</dbReference>
<dbReference type="InterPro" id="IPR013106">
    <property type="entry name" value="Ig_V-set"/>
</dbReference>
<evidence type="ECO:0000256" key="10">
    <source>
        <dbReference type="SAM" id="MobiDB-lite"/>
    </source>
</evidence>
<keyword evidence="8" id="KW-0393">Immunoglobulin domain</keyword>
<name>A0AAN8BLH3_9TELE</name>
<keyword evidence="5 11" id="KW-0472">Membrane</keyword>
<dbReference type="PROSITE" id="PS50835">
    <property type="entry name" value="IG_LIKE"/>
    <property type="match status" value="1"/>
</dbReference>
<keyword evidence="15" id="KW-1185">Reference proteome</keyword>